<gene>
    <name evidence="4" type="primary">LOC104788836</name>
</gene>
<dbReference type="PANTHER" id="PTHR33018">
    <property type="entry name" value="OS10G0338966 PROTEIN-RELATED"/>
    <property type="match status" value="1"/>
</dbReference>
<dbReference type="Pfam" id="PF03004">
    <property type="entry name" value="Transposase_24"/>
    <property type="match status" value="1"/>
</dbReference>
<sequence>MVNKKTSKKSKKNKKKSGDEEPEFLGTLYHNQTTAGDDERVTEHRENEEERVTEHRENEERETEEGRLNEDVQDGEPLGFVEMAQEHENPEQPKRKKHRGPTKMKNIAKEPNVRERLEWNGKGQPVGRGSVKLSSYISVLVREHVPFTIDDWRKVSNELRTVLLKSVQARFEADEEYQKIYILGQMGCNWRSSKSRLVKKIRSKSTIQERMTLRPPNITQPEWRKFVKLKTSKEFAVVSESYKEIRRKQIPHTCSRKGMVRLEEELKQNSEDPSQVYRLDVWVKSRTKKDGTPVNTKAAEKLKKAAELVNNATSSLTNPLEDSLSQLLGPDNPGRLRAMGRSMSKTKLACLQVKQKFFDDMEKQQHKLVHQVHALEDEIKRIKQQKPDTEVGENSASARGKSVNNEGQGRCVLVDCHITNEKVAEGVLLSSDPDDFVDDIPLCPEAVKVLVDKAIVLEAFLWRPTADISTVDEAVGQVIAWPLNKCLQSHHSEDILPRSPKISSLNKCKLLDWTGKIDGVVGEGRWQSKDPAELVNGIPLGPNQVKVFLDVVHVEKVFLWRPTAKIRYLGDSVKSFISWPADKCDFEDTIDTQCRKSTLQPHSMSTKASSPKTASKGTTSASPVSNSHKRKESESCPPAPVKKNPPQLTQSPLRRSQRHTPTDASKENQKCKLMDINGNNKVVAEGRWASDNPEHTVHCVPLGDNAVKVWVDIVNVNSAAVWKPSSEIECLGDAFGSVLAWPKDKVIMC</sequence>
<dbReference type="PANTHER" id="PTHR33018:SF31">
    <property type="entry name" value="TRANSPOSASE, PTTA_EN_SPM, PLANT"/>
    <property type="match status" value="1"/>
</dbReference>
<reference evidence="3" key="1">
    <citation type="journal article" date="2014" name="Nat. Commun.">
        <title>The emerging biofuel crop Camelina sativa retains a highly undifferentiated hexaploid genome structure.</title>
        <authorList>
            <person name="Kagale S."/>
            <person name="Koh C."/>
            <person name="Nixon J."/>
            <person name="Bollina V."/>
            <person name="Clarke W.E."/>
            <person name="Tuteja R."/>
            <person name="Spillane C."/>
            <person name="Robinson S.J."/>
            <person name="Links M.G."/>
            <person name="Clarke C."/>
            <person name="Higgins E.E."/>
            <person name="Huebert T."/>
            <person name="Sharpe A.G."/>
            <person name="Parkin I.A."/>
        </authorList>
    </citation>
    <scope>NUCLEOTIDE SEQUENCE [LARGE SCALE GENOMIC DNA]</scope>
    <source>
        <strain evidence="3">cv. DH55</strain>
    </source>
</reference>
<evidence type="ECO:0000256" key="1">
    <source>
        <dbReference type="SAM" id="MobiDB-lite"/>
    </source>
</evidence>
<protein>
    <submittedName>
        <fullName evidence="4">Uncharacterized protein LOC104788836</fullName>
    </submittedName>
</protein>
<dbReference type="GeneID" id="104788836"/>
<dbReference type="InterPro" id="IPR058352">
    <property type="entry name" value="DUF8039"/>
</dbReference>
<evidence type="ECO:0000313" key="4">
    <source>
        <dbReference type="RefSeq" id="XP_019100729.1"/>
    </source>
</evidence>
<keyword evidence="3" id="KW-1185">Reference proteome</keyword>
<dbReference type="Proteomes" id="UP000694864">
    <property type="component" value="Chromosome 5"/>
</dbReference>
<dbReference type="RefSeq" id="XP_019100729.1">
    <property type="nucleotide sequence ID" value="XM_019245184.1"/>
</dbReference>
<feature type="compositionally biased region" description="Polar residues" evidence="1">
    <location>
        <begin position="392"/>
        <end position="403"/>
    </location>
</feature>
<feature type="region of interest" description="Disordered" evidence="1">
    <location>
        <begin position="597"/>
        <end position="669"/>
    </location>
</feature>
<feature type="compositionally biased region" description="Basic residues" evidence="1">
    <location>
        <begin position="1"/>
        <end position="15"/>
    </location>
</feature>
<dbReference type="InterPro" id="IPR004252">
    <property type="entry name" value="Probable_transposase_24"/>
</dbReference>
<name>A0ABM1RNZ1_CAMSA</name>
<feature type="compositionally biased region" description="Basic and acidic residues" evidence="1">
    <location>
        <begin position="660"/>
        <end position="669"/>
    </location>
</feature>
<feature type="compositionally biased region" description="Low complexity" evidence="1">
    <location>
        <begin position="603"/>
        <end position="622"/>
    </location>
</feature>
<feature type="domain" description="DUF8039" evidence="2">
    <location>
        <begin position="662"/>
        <end position="747"/>
    </location>
</feature>
<feature type="compositionally biased region" description="Basic and acidic residues" evidence="1">
    <location>
        <begin position="37"/>
        <end position="70"/>
    </location>
</feature>
<accession>A0ABM1RNZ1</accession>
<proteinExistence type="predicted"/>
<organism evidence="3 4">
    <name type="scientific">Camelina sativa</name>
    <name type="common">False flax</name>
    <name type="synonym">Myagrum sativum</name>
    <dbReference type="NCBI Taxonomy" id="90675"/>
    <lineage>
        <taxon>Eukaryota</taxon>
        <taxon>Viridiplantae</taxon>
        <taxon>Streptophyta</taxon>
        <taxon>Embryophyta</taxon>
        <taxon>Tracheophyta</taxon>
        <taxon>Spermatophyta</taxon>
        <taxon>Magnoliopsida</taxon>
        <taxon>eudicotyledons</taxon>
        <taxon>Gunneridae</taxon>
        <taxon>Pentapetalae</taxon>
        <taxon>rosids</taxon>
        <taxon>malvids</taxon>
        <taxon>Brassicales</taxon>
        <taxon>Brassicaceae</taxon>
        <taxon>Camelineae</taxon>
        <taxon>Camelina</taxon>
    </lineage>
</organism>
<reference evidence="4" key="2">
    <citation type="submission" date="2025-08" db="UniProtKB">
        <authorList>
            <consortium name="RefSeq"/>
        </authorList>
    </citation>
    <scope>IDENTIFICATION</scope>
    <source>
        <tissue evidence="4">Leaf</tissue>
    </source>
</reference>
<evidence type="ECO:0000313" key="3">
    <source>
        <dbReference type="Proteomes" id="UP000694864"/>
    </source>
</evidence>
<feature type="region of interest" description="Disordered" evidence="1">
    <location>
        <begin position="384"/>
        <end position="403"/>
    </location>
</feature>
<evidence type="ECO:0000259" key="2">
    <source>
        <dbReference type="Pfam" id="PF26133"/>
    </source>
</evidence>
<dbReference type="Pfam" id="PF26133">
    <property type="entry name" value="DUF8039"/>
    <property type="match status" value="2"/>
</dbReference>
<feature type="region of interest" description="Disordered" evidence="1">
    <location>
        <begin position="1"/>
        <end position="75"/>
    </location>
</feature>
<feature type="domain" description="DUF8039" evidence="2">
    <location>
        <begin position="500"/>
        <end position="583"/>
    </location>
</feature>